<evidence type="ECO:0000313" key="1">
    <source>
        <dbReference type="EMBL" id="KAJ0027898.1"/>
    </source>
</evidence>
<evidence type="ECO:0000313" key="2">
    <source>
        <dbReference type="Proteomes" id="UP001163603"/>
    </source>
</evidence>
<organism evidence="1 2">
    <name type="scientific">Pistacia integerrima</name>
    <dbReference type="NCBI Taxonomy" id="434235"/>
    <lineage>
        <taxon>Eukaryota</taxon>
        <taxon>Viridiplantae</taxon>
        <taxon>Streptophyta</taxon>
        <taxon>Embryophyta</taxon>
        <taxon>Tracheophyta</taxon>
        <taxon>Spermatophyta</taxon>
        <taxon>Magnoliopsida</taxon>
        <taxon>eudicotyledons</taxon>
        <taxon>Gunneridae</taxon>
        <taxon>Pentapetalae</taxon>
        <taxon>rosids</taxon>
        <taxon>malvids</taxon>
        <taxon>Sapindales</taxon>
        <taxon>Anacardiaceae</taxon>
        <taxon>Pistacia</taxon>
    </lineage>
</organism>
<reference evidence="2" key="1">
    <citation type="journal article" date="2023" name="G3 (Bethesda)">
        <title>Genome assembly and association tests identify interacting loci associated with vigor, precocity, and sex in interspecific pistachio rootstocks.</title>
        <authorList>
            <person name="Palmer W."/>
            <person name="Jacygrad E."/>
            <person name="Sagayaradj S."/>
            <person name="Cavanaugh K."/>
            <person name="Han R."/>
            <person name="Bertier L."/>
            <person name="Beede B."/>
            <person name="Kafkas S."/>
            <person name="Golino D."/>
            <person name="Preece J."/>
            <person name="Michelmore R."/>
        </authorList>
    </citation>
    <scope>NUCLEOTIDE SEQUENCE [LARGE SCALE GENOMIC DNA]</scope>
</reference>
<gene>
    <name evidence="1" type="ORF">Pint_35347</name>
</gene>
<sequence length="44" mass="5054">MIIYLKSTYSGLAKDLFTTTLFLMGLSYQLSLLLQVKTSHLPFR</sequence>
<accession>A0ACC0Y185</accession>
<proteinExistence type="predicted"/>
<dbReference type="EMBL" id="CM047744">
    <property type="protein sequence ID" value="KAJ0027898.1"/>
    <property type="molecule type" value="Genomic_DNA"/>
</dbReference>
<dbReference type="Proteomes" id="UP001163603">
    <property type="component" value="Chromosome 9"/>
</dbReference>
<name>A0ACC0Y185_9ROSI</name>
<comment type="caution">
    <text evidence="1">The sequence shown here is derived from an EMBL/GenBank/DDBJ whole genome shotgun (WGS) entry which is preliminary data.</text>
</comment>
<protein>
    <submittedName>
        <fullName evidence="1">Uncharacterized protein</fullName>
    </submittedName>
</protein>
<keyword evidence="2" id="KW-1185">Reference proteome</keyword>